<keyword evidence="10" id="KW-0325">Glycoprotein</keyword>
<evidence type="ECO:0000256" key="5">
    <source>
        <dbReference type="ARBA" id="ARBA00022729"/>
    </source>
</evidence>
<keyword evidence="13" id="KW-1185">Reference proteome</keyword>
<keyword evidence="6" id="KW-0677">Repeat</keyword>
<feature type="domain" description="TIR" evidence="12">
    <location>
        <begin position="396"/>
        <end position="497"/>
    </location>
</feature>
<dbReference type="PRINTS" id="PR01537">
    <property type="entry name" value="INTRLKN1R1F"/>
</dbReference>
<dbReference type="Pfam" id="PF01582">
    <property type="entry name" value="TIR"/>
    <property type="match status" value="1"/>
</dbReference>
<keyword evidence="3" id="KW-0433">Leucine-rich repeat</keyword>
<evidence type="ECO:0000256" key="2">
    <source>
        <dbReference type="ARBA" id="ARBA00009634"/>
    </source>
</evidence>
<evidence type="ECO:0000256" key="6">
    <source>
        <dbReference type="ARBA" id="ARBA00022737"/>
    </source>
</evidence>
<reference evidence="14" key="1">
    <citation type="submission" date="2025-08" db="UniProtKB">
        <authorList>
            <consortium name="RefSeq"/>
        </authorList>
    </citation>
    <scope>IDENTIFICATION</scope>
    <source>
        <tissue evidence="14">Muscle</tissue>
    </source>
</reference>
<accession>A0ABM1C4G2</accession>
<dbReference type="PRINTS" id="PR00019">
    <property type="entry name" value="LEURICHRPT"/>
</dbReference>
<dbReference type="InterPro" id="IPR001611">
    <property type="entry name" value="Leu-rich_rpt"/>
</dbReference>
<dbReference type="Proteomes" id="UP000694941">
    <property type="component" value="Unplaced"/>
</dbReference>
<dbReference type="SUPFAM" id="SSF52200">
    <property type="entry name" value="Toll/Interleukin receptor TIR domain"/>
    <property type="match status" value="1"/>
</dbReference>
<evidence type="ECO:0000259" key="12">
    <source>
        <dbReference type="PROSITE" id="PS50104"/>
    </source>
</evidence>
<keyword evidence="7 11" id="KW-1133">Transmembrane helix</keyword>
<dbReference type="Gene3D" id="3.40.50.10140">
    <property type="entry name" value="Toll/interleukin-1 receptor homology (TIR) domain"/>
    <property type="match status" value="1"/>
</dbReference>
<organism evidence="13 14">
    <name type="scientific">Limulus polyphemus</name>
    <name type="common">Atlantic horseshoe crab</name>
    <dbReference type="NCBI Taxonomy" id="6850"/>
    <lineage>
        <taxon>Eukaryota</taxon>
        <taxon>Metazoa</taxon>
        <taxon>Ecdysozoa</taxon>
        <taxon>Arthropoda</taxon>
        <taxon>Chelicerata</taxon>
        <taxon>Merostomata</taxon>
        <taxon>Xiphosura</taxon>
        <taxon>Limulidae</taxon>
        <taxon>Limulus</taxon>
    </lineage>
</organism>
<dbReference type="InterPro" id="IPR000157">
    <property type="entry name" value="TIR_dom"/>
</dbReference>
<evidence type="ECO:0000256" key="4">
    <source>
        <dbReference type="ARBA" id="ARBA00022692"/>
    </source>
</evidence>
<dbReference type="PANTHER" id="PTHR24365">
    <property type="entry name" value="TOLL-LIKE RECEPTOR"/>
    <property type="match status" value="1"/>
</dbReference>
<keyword evidence="5" id="KW-0732">Signal</keyword>
<evidence type="ECO:0000256" key="9">
    <source>
        <dbReference type="ARBA" id="ARBA00023170"/>
    </source>
</evidence>
<dbReference type="RefSeq" id="XP_013793963.2">
    <property type="nucleotide sequence ID" value="XM_013938509.2"/>
</dbReference>
<sequence>MLLNGLDIRNIFFPGSNFHSLKDGDIPMLPNLTQLSFARNQIKPISLNVLQPLPALQLLDLSGNKLNNVPPAIFKHSTLEILDLSNNRPEHGFAVPGESEKLEETISNLRVLNLSNTPVNVLPNNSFHVFPKLTQLILRNCSIFQFSELAFLSLPKLEILDLTRNKIVSTYKTTFAVLPKLRVLNLQRNIISFADSTIEFSPLQNLHVLNLSFNNITFLNHANFAAITTVSLDLRGNKLDPWTTTTFSEIVNLSDLHLESSSLTLLNRIMLNDLKQIENVSLENNPWDCLSCDLIHLQQWLQSQQSMLNDFSNYICHYPKSLRNTKVLDARYNVEACVILPFNVVLYVVTPLTCVTAFLIMFVSVCYWYRWYIRYFLFLCRIKVSNFREKKLSDSYLYDAFVSYCDSDLAWVVQKLVPMLENQEGGLHLCLHDRNFLAGLSIEQNIIESIDKSRKTVFILSPSFLKSQWCMYEIKIAQHRLLENNRNSLVLVKIKKK</sequence>
<evidence type="ECO:0000256" key="7">
    <source>
        <dbReference type="ARBA" id="ARBA00022989"/>
    </source>
</evidence>
<dbReference type="Pfam" id="PF13516">
    <property type="entry name" value="LRR_6"/>
    <property type="match status" value="1"/>
</dbReference>
<comment type="subcellular location">
    <subcellularLocation>
        <location evidence="1">Membrane</location>
        <topology evidence="1">Single-pass type I membrane protein</topology>
    </subcellularLocation>
</comment>
<proteinExistence type="inferred from homology"/>
<feature type="transmembrane region" description="Helical" evidence="11">
    <location>
        <begin position="344"/>
        <end position="369"/>
    </location>
</feature>
<dbReference type="GeneID" id="106478005"/>
<evidence type="ECO:0000256" key="8">
    <source>
        <dbReference type="ARBA" id="ARBA00023136"/>
    </source>
</evidence>
<dbReference type="SMART" id="SM00369">
    <property type="entry name" value="LRR_TYP"/>
    <property type="match status" value="7"/>
</dbReference>
<evidence type="ECO:0000256" key="10">
    <source>
        <dbReference type="ARBA" id="ARBA00023180"/>
    </source>
</evidence>
<dbReference type="InterPro" id="IPR035897">
    <property type="entry name" value="Toll_tir_struct_dom_sf"/>
</dbReference>
<evidence type="ECO:0000256" key="11">
    <source>
        <dbReference type="SAM" id="Phobius"/>
    </source>
</evidence>
<feature type="non-terminal residue" evidence="14">
    <location>
        <position position="497"/>
    </location>
</feature>
<dbReference type="InterPro" id="IPR000483">
    <property type="entry name" value="Cys-rich_flank_reg_C"/>
</dbReference>
<dbReference type="Pfam" id="PF13855">
    <property type="entry name" value="LRR_8"/>
    <property type="match status" value="2"/>
</dbReference>
<comment type="similarity">
    <text evidence="2">Belongs to the Toll-like receptor family.</text>
</comment>
<dbReference type="Gene3D" id="3.80.10.10">
    <property type="entry name" value="Ribonuclease Inhibitor"/>
    <property type="match status" value="3"/>
</dbReference>
<evidence type="ECO:0000256" key="1">
    <source>
        <dbReference type="ARBA" id="ARBA00004479"/>
    </source>
</evidence>
<evidence type="ECO:0000313" key="14">
    <source>
        <dbReference type="RefSeq" id="XP_013793963.2"/>
    </source>
</evidence>
<dbReference type="SMART" id="SM00082">
    <property type="entry name" value="LRRCT"/>
    <property type="match status" value="1"/>
</dbReference>
<protein>
    <submittedName>
        <fullName evidence="14">Toll-like receptor 6</fullName>
    </submittedName>
</protein>
<evidence type="ECO:0000256" key="3">
    <source>
        <dbReference type="ARBA" id="ARBA00022614"/>
    </source>
</evidence>
<keyword evidence="4 11" id="KW-0812">Transmembrane</keyword>
<gene>
    <name evidence="14" type="primary">LOC106478005</name>
</gene>
<evidence type="ECO:0000313" key="13">
    <source>
        <dbReference type="Proteomes" id="UP000694941"/>
    </source>
</evidence>
<dbReference type="PANTHER" id="PTHR24365:SF530">
    <property type="entry name" value="MSTPROX-RELATED"/>
    <property type="match status" value="1"/>
</dbReference>
<dbReference type="InterPro" id="IPR003591">
    <property type="entry name" value="Leu-rich_rpt_typical-subtyp"/>
</dbReference>
<dbReference type="PROSITE" id="PS50104">
    <property type="entry name" value="TIR"/>
    <property type="match status" value="1"/>
</dbReference>
<dbReference type="PROSITE" id="PS51450">
    <property type="entry name" value="LRR"/>
    <property type="match status" value="1"/>
</dbReference>
<name>A0ABM1C4G2_LIMPO</name>
<dbReference type="SMART" id="SM00255">
    <property type="entry name" value="TIR"/>
    <property type="match status" value="1"/>
</dbReference>
<keyword evidence="9" id="KW-0675">Receptor</keyword>
<dbReference type="InterPro" id="IPR032675">
    <property type="entry name" value="LRR_dom_sf"/>
</dbReference>
<dbReference type="SUPFAM" id="SSF52058">
    <property type="entry name" value="L domain-like"/>
    <property type="match status" value="1"/>
</dbReference>
<keyword evidence="8 11" id="KW-0472">Membrane</keyword>